<keyword evidence="1" id="KW-0732">Signal</keyword>
<comment type="caution">
    <text evidence="2">The sequence shown here is derived from an EMBL/GenBank/DDBJ whole genome shotgun (WGS) entry which is preliminary data.</text>
</comment>
<reference evidence="3" key="1">
    <citation type="journal article" date="2017" name="Nat. Microbiol.">
        <title>Global analysis of biosynthetic gene clusters reveals vast potential of secondary metabolite production in Penicillium species.</title>
        <authorList>
            <person name="Nielsen J.C."/>
            <person name="Grijseels S."/>
            <person name="Prigent S."/>
            <person name="Ji B."/>
            <person name="Dainat J."/>
            <person name="Nielsen K.F."/>
            <person name="Frisvad J.C."/>
            <person name="Workman M."/>
            <person name="Nielsen J."/>
        </authorList>
    </citation>
    <scope>NUCLEOTIDE SEQUENCE [LARGE SCALE GENOMIC DNA]</scope>
    <source>
        <strain evidence="3">IBT 31321</strain>
    </source>
</reference>
<accession>A0A1V6UEK3</accession>
<dbReference type="AlphaFoldDB" id="A0A1V6UEK3"/>
<evidence type="ECO:0000313" key="3">
    <source>
        <dbReference type="Proteomes" id="UP000191500"/>
    </source>
</evidence>
<dbReference type="Proteomes" id="UP000191500">
    <property type="component" value="Unassembled WGS sequence"/>
</dbReference>
<evidence type="ECO:0000256" key="1">
    <source>
        <dbReference type="SAM" id="SignalP"/>
    </source>
</evidence>
<organism evidence="2 3">
    <name type="scientific">Penicillium coprophilum</name>
    <dbReference type="NCBI Taxonomy" id="36646"/>
    <lineage>
        <taxon>Eukaryota</taxon>
        <taxon>Fungi</taxon>
        <taxon>Dikarya</taxon>
        <taxon>Ascomycota</taxon>
        <taxon>Pezizomycotina</taxon>
        <taxon>Eurotiomycetes</taxon>
        <taxon>Eurotiomycetidae</taxon>
        <taxon>Eurotiales</taxon>
        <taxon>Aspergillaceae</taxon>
        <taxon>Penicillium</taxon>
    </lineage>
</organism>
<evidence type="ECO:0000313" key="2">
    <source>
        <dbReference type="EMBL" id="OQE36892.1"/>
    </source>
</evidence>
<feature type="chain" id="PRO_5011986023" evidence="1">
    <location>
        <begin position="20"/>
        <end position="131"/>
    </location>
</feature>
<dbReference type="EMBL" id="MDDG01000011">
    <property type="protein sequence ID" value="OQE36892.1"/>
    <property type="molecule type" value="Genomic_DNA"/>
</dbReference>
<gene>
    <name evidence="2" type="ORF">PENCOP_c011G00079</name>
</gene>
<proteinExistence type="predicted"/>
<dbReference type="STRING" id="36646.A0A1V6UEK3"/>
<name>A0A1V6UEK3_9EURO</name>
<feature type="signal peptide" evidence="1">
    <location>
        <begin position="1"/>
        <end position="19"/>
    </location>
</feature>
<protein>
    <submittedName>
        <fullName evidence="2">Uncharacterized protein</fullName>
    </submittedName>
</protein>
<keyword evidence="3" id="KW-1185">Reference proteome</keyword>
<sequence>MRYHLLFAALGALISLILAQKAPDCNAFQKTCASNKGNTEGHITYDLTQALPLSDWTTIGGEVVAGSDESKSTVLRSNSTSAASSMITPSSTLNSSTGAIASASSFNSASAHDSGYSALLATIVGFIQLWG</sequence>